<reference evidence="1" key="1">
    <citation type="submission" date="2021-07" db="EMBL/GenBank/DDBJ databases">
        <authorList>
            <person name="Branca A.L. A."/>
        </authorList>
    </citation>
    <scope>NUCLEOTIDE SEQUENCE</scope>
</reference>
<evidence type="ECO:0000313" key="2">
    <source>
        <dbReference type="Proteomes" id="UP001154252"/>
    </source>
</evidence>
<protein>
    <submittedName>
        <fullName evidence="1">Uncharacterized protein</fullName>
    </submittedName>
</protein>
<accession>A0A9W4KKA8</accession>
<sequence length="123" mass="13442">MDRSVGLISFKATLKELSSVYDHKNFKAATGGDLVTAGSMSEDDWALVLRNTNFLSGQRIVFSMNANGSRTFQRLDKGPLANFKIPHYAVTDDSYVNVFETASALSNSVAKSHFSQTDIEISA</sequence>
<proteinExistence type="predicted"/>
<dbReference type="OrthoDB" id="2562973at2759"/>
<dbReference type="EMBL" id="CAJVRC010000904">
    <property type="protein sequence ID" value="CAG8909800.1"/>
    <property type="molecule type" value="Genomic_DNA"/>
</dbReference>
<gene>
    <name evidence="1" type="ORF">PEGY_LOCUS10598</name>
</gene>
<dbReference type="Proteomes" id="UP001154252">
    <property type="component" value="Unassembled WGS sequence"/>
</dbReference>
<dbReference type="AlphaFoldDB" id="A0A9W4KKA8"/>
<organism evidence="1 2">
    <name type="scientific">Penicillium egyptiacum</name>
    <dbReference type="NCBI Taxonomy" id="1303716"/>
    <lineage>
        <taxon>Eukaryota</taxon>
        <taxon>Fungi</taxon>
        <taxon>Dikarya</taxon>
        <taxon>Ascomycota</taxon>
        <taxon>Pezizomycotina</taxon>
        <taxon>Eurotiomycetes</taxon>
        <taxon>Eurotiomycetidae</taxon>
        <taxon>Eurotiales</taxon>
        <taxon>Aspergillaceae</taxon>
        <taxon>Penicillium</taxon>
    </lineage>
</organism>
<comment type="caution">
    <text evidence="1">The sequence shown here is derived from an EMBL/GenBank/DDBJ whole genome shotgun (WGS) entry which is preliminary data.</text>
</comment>
<name>A0A9W4KKA8_9EURO</name>
<evidence type="ECO:0000313" key="1">
    <source>
        <dbReference type="EMBL" id="CAG8909800.1"/>
    </source>
</evidence>
<keyword evidence="2" id="KW-1185">Reference proteome</keyword>